<comment type="caution">
    <text evidence="8">The sequence shown here is derived from an EMBL/GenBank/DDBJ whole genome shotgun (WGS) entry which is preliminary data.</text>
</comment>
<dbReference type="PANTHER" id="PTHR43124">
    <property type="entry name" value="PURINE EFFLUX PUMP PBUE"/>
    <property type="match status" value="1"/>
</dbReference>
<evidence type="ECO:0000313" key="9">
    <source>
        <dbReference type="Proteomes" id="UP000005143"/>
    </source>
</evidence>
<dbReference type="InterPro" id="IPR050189">
    <property type="entry name" value="MFS_Efflux_Transporters"/>
</dbReference>
<feature type="transmembrane region" description="Helical" evidence="6">
    <location>
        <begin position="375"/>
        <end position="395"/>
    </location>
</feature>
<dbReference type="AlphaFoldDB" id="H0E839"/>
<feature type="transmembrane region" description="Helical" evidence="6">
    <location>
        <begin position="282"/>
        <end position="301"/>
    </location>
</feature>
<sequence length="406" mass="41430">MPRRSPTRRDDPLPVAIVALAICTFAFGTAEFAIMGVLPEVAAGFDVSIPTAGHLMSAYAIGVVIGAPLLTAAGTRLPRRTLLVALMGVFTAGSILSASAPSYGVMLLGRVLTALPHGAVMGIGVVVASALAPPHRRSAAIAGVFLGLTLANVAGAPLSTALGQALGWRSTFWLLVVIGLASMVAIAALVPSAPRPAHASLRGELRTLARPRVVLLLATAVVGFAGVFASYGYVAPQVTDAAGLPESAVIWVMAVFGIGMTTGNLLAARLLHTTFAARRPRWMISIALAVLALTLLALGFASRTGPTLFLGMFVLGNVVFVSVPIIQTRVIDLTHDAPTLSSASVHAAFNAANALGPLASGLAIDGGWGYDATNWVGAGLAGAGIVLWSVGLVVLRRRGHLAEAAT</sequence>
<dbReference type="PATRIC" id="fig|1097667.3.peg.2971"/>
<evidence type="ECO:0000256" key="1">
    <source>
        <dbReference type="ARBA" id="ARBA00004651"/>
    </source>
</evidence>
<feature type="transmembrane region" description="Helical" evidence="6">
    <location>
        <begin position="111"/>
        <end position="132"/>
    </location>
</feature>
<evidence type="ECO:0000259" key="7">
    <source>
        <dbReference type="PROSITE" id="PS50850"/>
    </source>
</evidence>
<feature type="domain" description="Major facilitator superfamily (MFS) profile" evidence="7">
    <location>
        <begin position="16"/>
        <end position="396"/>
    </location>
</feature>
<evidence type="ECO:0000256" key="4">
    <source>
        <dbReference type="ARBA" id="ARBA00022989"/>
    </source>
</evidence>
<dbReference type="GO" id="GO:0022857">
    <property type="term" value="F:transmembrane transporter activity"/>
    <property type="evidence" value="ECO:0007669"/>
    <property type="project" value="InterPro"/>
</dbReference>
<evidence type="ECO:0000256" key="3">
    <source>
        <dbReference type="ARBA" id="ARBA00022692"/>
    </source>
</evidence>
<evidence type="ECO:0000256" key="5">
    <source>
        <dbReference type="ARBA" id="ARBA00023136"/>
    </source>
</evidence>
<dbReference type="InterPro" id="IPR020846">
    <property type="entry name" value="MFS_dom"/>
</dbReference>
<accession>H0E839</accession>
<dbReference type="InterPro" id="IPR036259">
    <property type="entry name" value="MFS_trans_sf"/>
</dbReference>
<feature type="transmembrane region" description="Helical" evidence="6">
    <location>
        <begin position="172"/>
        <end position="192"/>
    </location>
</feature>
<name>H0E839_9ACTN</name>
<evidence type="ECO:0000313" key="8">
    <source>
        <dbReference type="EMBL" id="EHN10162.1"/>
    </source>
</evidence>
<dbReference type="PROSITE" id="PS50850">
    <property type="entry name" value="MFS"/>
    <property type="match status" value="1"/>
</dbReference>
<comment type="subcellular location">
    <subcellularLocation>
        <location evidence="1">Cell membrane</location>
        <topology evidence="1">Multi-pass membrane protein</topology>
    </subcellularLocation>
</comment>
<feature type="transmembrane region" description="Helical" evidence="6">
    <location>
        <begin position="82"/>
        <end position="105"/>
    </location>
</feature>
<feature type="transmembrane region" description="Helical" evidence="6">
    <location>
        <begin position="248"/>
        <end position="270"/>
    </location>
</feature>
<protein>
    <submittedName>
        <fullName evidence="8">Putative sugar efflux transporter MFS superfamily</fullName>
    </submittedName>
</protein>
<dbReference type="SUPFAM" id="SSF103473">
    <property type="entry name" value="MFS general substrate transporter"/>
    <property type="match status" value="1"/>
</dbReference>
<feature type="transmembrane region" description="Helical" evidence="6">
    <location>
        <begin position="347"/>
        <end position="369"/>
    </location>
</feature>
<dbReference type="InterPro" id="IPR011701">
    <property type="entry name" value="MFS"/>
</dbReference>
<keyword evidence="4 6" id="KW-1133">Transmembrane helix</keyword>
<reference evidence="8 9" key="1">
    <citation type="journal article" date="2013" name="Biodegradation">
        <title>Quantitative proteomic analysis of ibuprofen-degrading Patulibacter sp. strain I11.</title>
        <authorList>
            <person name="Almeida B."/>
            <person name="Kjeldal H."/>
            <person name="Lolas I."/>
            <person name="Knudsen A.D."/>
            <person name="Carvalho G."/>
            <person name="Nielsen K.L."/>
            <person name="Barreto Crespo M.T."/>
            <person name="Stensballe A."/>
            <person name="Nielsen J.L."/>
        </authorList>
    </citation>
    <scope>NUCLEOTIDE SEQUENCE [LARGE SCALE GENOMIC DNA]</scope>
    <source>
        <strain evidence="8 9">I11</strain>
    </source>
</reference>
<feature type="transmembrane region" description="Helical" evidence="6">
    <location>
        <begin position="213"/>
        <end position="236"/>
    </location>
</feature>
<dbReference type="Proteomes" id="UP000005143">
    <property type="component" value="Unassembled WGS sequence"/>
</dbReference>
<dbReference type="EMBL" id="AGUD01000239">
    <property type="protein sequence ID" value="EHN10162.1"/>
    <property type="molecule type" value="Genomic_DNA"/>
</dbReference>
<keyword evidence="3 6" id="KW-0812">Transmembrane</keyword>
<keyword evidence="2" id="KW-1003">Cell membrane</keyword>
<feature type="transmembrane region" description="Helical" evidence="6">
    <location>
        <begin position="307"/>
        <end position="326"/>
    </location>
</feature>
<proteinExistence type="predicted"/>
<dbReference type="PANTHER" id="PTHR43124:SF8">
    <property type="entry name" value="INNER MEMBRANE TRANSPORT PROTEIN YDHP"/>
    <property type="match status" value="1"/>
</dbReference>
<keyword evidence="9" id="KW-1185">Reference proteome</keyword>
<feature type="transmembrane region" description="Helical" evidence="6">
    <location>
        <begin position="139"/>
        <end position="160"/>
    </location>
</feature>
<feature type="transmembrane region" description="Helical" evidence="6">
    <location>
        <begin position="12"/>
        <end position="35"/>
    </location>
</feature>
<dbReference type="Gene3D" id="1.20.1250.20">
    <property type="entry name" value="MFS general substrate transporter like domains"/>
    <property type="match status" value="2"/>
</dbReference>
<dbReference type="CDD" id="cd17324">
    <property type="entry name" value="MFS_NepI_like"/>
    <property type="match status" value="1"/>
</dbReference>
<dbReference type="GO" id="GO:0005886">
    <property type="term" value="C:plasma membrane"/>
    <property type="evidence" value="ECO:0007669"/>
    <property type="project" value="UniProtKB-SubCell"/>
</dbReference>
<organism evidence="8 9">
    <name type="scientific">Patulibacter medicamentivorans</name>
    <dbReference type="NCBI Taxonomy" id="1097667"/>
    <lineage>
        <taxon>Bacteria</taxon>
        <taxon>Bacillati</taxon>
        <taxon>Actinomycetota</taxon>
        <taxon>Thermoleophilia</taxon>
        <taxon>Solirubrobacterales</taxon>
        <taxon>Patulibacteraceae</taxon>
        <taxon>Patulibacter</taxon>
    </lineage>
</organism>
<gene>
    <name evidence="8" type="ORF">PAI11_29960</name>
</gene>
<evidence type="ECO:0000256" key="2">
    <source>
        <dbReference type="ARBA" id="ARBA00022475"/>
    </source>
</evidence>
<evidence type="ECO:0000256" key="6">
    <source>
        <dbReference type="SAM" id="Phobius"/>
    </source>
</evidence>
<feature type="transmembrane region" description="Helical" evidence="6">
    <location>
        <begin position="47"/>
        <end position="70"/>
    </location>
</feature>
<keyword evidence="5 6" id="KW-0472">Membrane</keyword>
<dbReference type="Pfam" id="PF07690">
    <property type="entry name" value="MFS_1"/>
    <property type="match status" value="1"/>
</dbReference>
<dbReference type="RefSeq" id="WP_007576609.1">
    <property type="nucleotide sequence ID" value="NZ_AGUD01000239.1"/>
</dbReference>